<sequence length="53" mass="5980">MKKKNFKTLKLQKVAISSLENENLKGGWTTKPTSPIVSWEGMSCEPYQSCDNC</sequence>
<protein>
    <submittedName>
        <fullName evidence="1">Uncharacterized protein</fullName>
    </submittedName>
</protein>
<proteinExistence type="predicted"/>
<reference evidence="1 2" key="1">
    <citation type="submission" date="2018-04" db="EMBL/GenBank/DDBJ databases">
        <title>Genomic Encyclopedia of Archaeal and Bacterial Type Strains, Phase II (KMG-II): from individual species to whole genera.</title>
        <authorList>
            <person name="Goeker M."/>
        </authorList>
    </citation>
    <scope>NUCLEOTIDE SEQUENCE [LARGE SCALE GENOMIC DNA]</scope>
    <source>
        <strain evidence="1 2">DSM 25731</strain>
    </source>
</reference>
<dbReference type="RefSeq" id="WP_158269151.1">
    <property type="nucleotide sequence ID" value="NZ_QBKT01000006.1"/>
</dbReference>
<name>A0A2T6BWR8_9FLAO</name>
<keyword evidence="2" id="KW-1185">Reference proteome</keyword>
<comment type="caution">
    <text evidence="1">The sequence shown here is derived from an EMBL/GenBank/DDBJ whole genome shotgun (WGS) entry which is preliminary data.</text>
</comment>
<dbReference type="Proteomes" id="UP000244090">
    <property type="component" value="Unassembled WGS sequence"/>
</dbReference>
<evidence type="ECO:0000313" key="2">
    <source>
        <dbReference type="Proteomes" id="UP000244090"/>
    </source>
</evidence>
<gene>
    <name evidence="1" type="ORF">C8N46_106165</name>
</gene>
<dbReference type="AlphaFoldDB" id="A0A2T6BWR8"/>
<evidence type="ECO:0000313" key="1">
    <source>
        <dbReference type="EMBL" id="PTX60520.1"/>
    </source>
</evidence>
<dbReference type="EMBL" id="QBKT01000006">
    <property type="protein sequence ID" value="PTX60520.1"/>
    <property type="molecule type" value="Genomic_DNA"/>
</dbReference>
<organism evidence="1 2">
    <name type="scientific">Kordia periserrulae</name>
    <dbReference type="NCBI Taxonomy" id="701523"/>
    <lineage>
        <taxon>Bacteria</taxon>
        <taxon>Pseudomonadati</taxon>
        <taxon>Bacteroidota</taxon>
        <taxon>Flavobacteriia</taxon>
        <taxon>Flavobacteriales</taxon>
        <taxon>Flavobacteriaceae</taxon>
        <taxon>Kordia</taxon>
    </lineage>
</organism>
<accession>A0A2T6BWR8</accession>